<accession>A0A699UQJ1</accession>
<dbReference type="AlphaFoldDB" id="A0A699UQJ1"/>
<proteinExistence type="predicted"/>
<gene>
    <name evidence="1" type="ORF">Tci_897144</name>
</gene>
<reference evidence="1" key="1">
    <citation type="journal article" date="2019" name="Sci. Rep.">
        <title>Draft genome of Tanacetum cinerariifolium, the natural source of mosquito coil.</title>
        <authorList>
            <person name="Yamashiro T."/>
            <person name="Shiraishi A."/>
            <person name="Satake H."/>
            <person name="Nakayama K."/>
        </authorList>
    </citation>
    <scope>NUCLEOTIDE SEQUENCE</scope>
</reference>
<evidence type="ECO:0000313" key="1">
    <source>
        <dbReference type="EMBL" id="GFD25175.1"/>
    </source>
</evidence>
<comment type="caution">
    <text evidence="1">The sequence shown here is derived from an EMBL/GenBank/DDBJ whole genome shotgun (WGS) entry which is preliminary data.</text>
</comment>
<sequence>DKAAKKKKLDEEVEELKRHLQIVPNYEDDGHTEATPLARKVPVVDYEIYNENNKPYFKIKRADGLHQLYLSFLSMLRNFDREDLEALWRLVKERFATTKPKNFFDNFLLITLGAMFEKPNIQAHI</sequence>
<dbReference type="EMBL" id="BKCJ011358636">
    <property type="protein sequence ID" value="GFD25175.1"/>
    <property type="molecule type" value="Genomic_DNA"/>
</dbReference>
<name>A0A699UQJ1_TANCI</name>
<feature type="non-terminal residue" evidence="1">
    <location>
        <position position="1"/>
    </location>
</feature>
<protein>
    <submittedName>
        <fullName evidence="1">Uncharacterized protein</fullName>
    </submittedName>
</protein>
<organism evidence="1">
    <name type="scientific">Tanacetum cinerariifolium</name>
    <name type="common">Dalmatian daisy</name>
    <name type="synonym">Chrysanthemum cinerariifolium</name>
    <dbReference type="NCBI Taxonomy" id="118510"/>
    <lineage>
        <taxon>Eukaryota</taxon>
        <taxon>Viridiplantae</taxon>
        <taxon>Streptophyta</taxon>
        <taxon>Embryophyta</taxon>
        <taxon>Tracheophyta</taxon>
        <taxon>Spermatophyta</taxon>
        <taxon>Magnoliopsida</taxon>
        <taxon>eudicotyledons</taxon>
        <taxon>Gunneridae</taxon>
        <taxon>Pentapetalae</taxon>
        <taxon>asterids</taxon>
        <taxon>campanulids</taxon>
        <taxon>Asterales</taxon>
        <taxon>Asteraceae</taxon>
        <taxon>Asteroideae</taxon>
        <taxon>Anthemideae</taxon>
        <taxon>Anthemidinae</taxon>
        <taxon>Tanacetum</taxon>
    </lineage>
</organism>